<accession>A0A0J1H1D4</accession>
<dbReference type="Proteomes" id="UP000036097">
    <property type="component" value="Unassembled WGS sequence"/>
</dbReference>
<organism evidence="2 3">
    <name type="scientific">Photobacterium aquae</name>
    <dbReference type="NCBI Taxonomy" id="1195763"/>
    <lineage>
        <taxon>Bacteria</taxon>
        <taxon>Pseudomonadati</taxon>
        <taxon>Pseudomonadota</taxon>
        <taxon>Gammaproteobacteria</taxon>
        <taxon>Vibrionales</taxon>
        <taxon>Vibrionaceae</taxon>
        <taxon>Photobacterium</taxon>
    </lineage>
</organism>
<name>A0A0J1H1D4_9GAMM</name>
<evidence type="ECO:0000313" key="2">
    <source>
        <dbReference type="EMBL" id="KLV05594.1"/>
    </source>
</evidence>
<reference evidence="2 3" key="1">
    <citation type="submission" date="2015-05" db="EMBL/GenBank/DDBJ databases">
        <title>Photobacterium galathea sp. nov.</title>
        <authorList>
            <person name="Machado H."/>
            <person name="Gram L."/>
        </authorList>
    </citation>
    <scope>NUCLEOTIDE SEQUENCE [LARGE SCALE GENOMIC DNA]</scope>
    <source>
        <strain evidence="2 3">CGMCC 1.12159</strain>
    </source>
</reference>
<feature type="transmembrane region" description="Helical" evidence="1">
    <location>
        <begin position="124"/>
        <end position="146"/>
    </location>
</feature>
<dbReference type="AlphaFoldDB" id="A0A0J1H1D4"/>
<keyword evidence="1" id="KW-1133">Transmembrane helix</keyword>
<proteinExistence type="predicted"/>
<comment type="caution">
    <text evidence="2">The sequence shown here is derived from an EMBL/GenBank/DDBJ whole genome shotgun (WGS) entry which is preliminary data.</text>
</comment>
<dbReference type="EMBL" id="LDOT01000013">
    <property type="protein sequence ID" value="KLV05594.1"/>
    <property type="molecule type" value="Genomic_DNA"/>
</dbReference>
<feature type="transmembrane region" description="Helical" evidence="1">
    <location>
        <begin position="82"/>
        <end position="101"/>
    </location>
</feature>
<keyword evidence="1" id="KW-0812">Transmembrane</keyword>
<gene>
    <name evidence="2" type="ORF">ABT56_11325</name>
</gene>
<dbReference type="PATRIC" id="fig|1195763.3.peg.2382"/>
<dbReference type="STRING" id="1195763.ABT56_11325"/>
<keyword evidence="3" id="KW-1185">Reference proteome</keyword>
<evidence type="ECO:0000313" key="3">
    <source>
        <dbReference type="Proteomes" id="UP000036097"/>
    </source>
</evidence>
<protein>
    <submittedName>
        <fullName evidence="2">Uncharacterized protein</fullName>
    </submittedName>
</protein>
<sequence>MKQALRDGQQDVDLVGQPPQAGEVRSHVGGEVLFFAPKPLPTAKISEGGIGESNQIIAMNDVYLDFGQSNNGKAYQVQVVQFINSVGILTMLCIFLLAAHLNGNRYGTEGMFWYYLIELMRTELFVWGLLCFTELIGWFAVVQTTWQKSRQRPIRFHRQRREVCYYPQGSDTPVIAPWEEVIAWCGTHQGFTGDAIVNNATFGMAIPTPDGKDYWVLKKPVMLVSEAQRTWEVIRCYMEEPAENWAKPAEPETTKTFENEREVNWIFFQRGPKHWFKVDFFTPYLSYPGMVGYYLFHILTFWKLPYWVSQWDQKFTMASYPPSIEAWSQPLPPEQWAQPSAELESQKAALKEHMAAGGTLATFYQANAGNKQGELSNHIECHSSK</sequence>
<evidence type="ECO:0000256" key="1">
    <source>
        <dbReference type="SAM" id="Phobius"/>
    </source>
</evidence>
<keyword evidence="1" id="KW-0472">Membrane</keyword>